<keyword evidence="1" id="KW-0732">Signal</keyword>
<evidence type="ECO:0000313" key="4">
    <source>
        <dbReference type="EMBL" id="GAA4451646.1"/>
    </source>
</evidence>
<feature type="domain" description="Secretion system C-terminal sorting" evidence="3">
    <location>
        <begin position="465"/>
        <end position="537"/>
    </location>
</feature>
<dbReference type="EMBL" id="BAABEZ010000013">
    <property type="protein sequence ID" value="GAA4451646.1"/>
    <property type="molecule type" value="Genomic_DNA"/>
</dbReference>
<keyword evidence="5" id="KW-1185">Reference proteome</keyword>
<evidence type="ECO:0000259" key="2">
    <source>
        <dbReference type="Pfam" id="PF13449"/>
    </source>
</evidence>
<evidence type="ECO:0000313" key="5">
    <source>
        <dbReference type="Proteomes" id="UP001501410"/>
    </source>
</evidence>
<dbReference type="Pfam" id="PF18962">
    <property type="entry name" value="Por_Secre_tail"/>
    <property type="match status" value="1"/>
</dbReference>
<dbReference type="PANTHER" id="PTHR37957">
    <property type="entry name" value="BLR7070 PROTEIN"/>
    <property type="match status" value="1"/>
</dbReference>
<dbReference type="Proteomes" id="UP001501410">
    <property type="component" value="Unassembled WGS sequence"/>
</dbReference>
<feature type="domain" description="Phytase-like" evidence="2">
    <location>
        <begin position="52"/>
        <end position="410"/>
    </location>
</feature>
<dbReference type="RefSeq" id="WP_344823214.1">
    <property type="nucleotide sequence ID" value="NZ_BAABEZ010000013.1"/>
</dbReference>
<dbReference type="InterPro" id="IPR026444">
    <property type="entry name" value="Secre_tail"/>
</dbReference>
<evidence type="ECO:0000256" key="1">
    <source>
        <dbReference type="SAM" id="SignalP"/>
    </source>
</evidence>
<feature type="signal peptide" evidence="1">
    <location>
        <begin position="1"/>
        <end position="24"/>
    </location>
</feature>
<gene>
    <name evidence="4" type="ORF">GCM10023092_09370</name>
</gene>
<dbReference type="InterPro" id="IPR027372">
    <property type="entry name" value="Phytase-like_dom"/>
</dbReference>
<feature type="chain" id="PRO_5045479454" description="Por secretion system C-terminal sorting domain-containing protein" evidence="1">
    <location>
        <begin position="25"/>
        <end position="544"/>
    </location>
</feature>
<evidence type="ECO:0008006" key="6">
    <source>
        <dbReference type="Google" id="ProtNLM"/>
    </source>
</evidence>
<evidence type="ECO:0000259" key="3">
    <source>
        <dbReference type="Pfam" id="PF18962"/>
    </source>
</evidence>
<dbReference type="Pfam" id="PF13449">
    <property type="entry name" value="Phytase-like"/>
    <property type="match status" value="1"/>
</dbReference>
<sequence length="544" mass="58480">MKKTVTNTILSVAALLCLHNSSSAQITKIADYKNNYSATIGTFDGITFREAGFSALYVIPGTDGKEFWTCSDRGVNVDCGSANTSSCRPTYDKLFCFPSYAPKIHRVRIQGDSVQILKTLSIRRPDKTPTVGYLLPTGFGSTATEQASTDTVQDCTNFASKIAPKDAWSIDCEAISVDKKGNFWLAEENGPSVWKLDTNAVVQKRYSPYANLSGAQPQDVLIDTCFKYRKNNRGFENMTISPSGKVYAIIQSPLLYPTKAVGEASRVHRIIEIDPVTNATRMFAYLNDGVIGASGANQIRLQDWKLGDMTAINDSTFLVLEAAARGTTDIKRMYRINIASATVISSGLYGGLTAEALVDSAGLAGAGIKAVEKTLVMDLLANGWDASLDKAEGITIINDSTIALCNDNDFGQTCPSANGVPVATTNLSHIVVYGLKGANKIPNFIAPSVPVSVRDIEQRKLSVNLYPNPAADKAVLSISAATAGTITVIVTDIQGREMIAPVKGAMQAGTQQLELNIASLQNGLYFVRYQSESVSGTIRMVVMH</sequence>
<dbReference type="PANTHER" id="PTHR37957:SF1">
    <property type="entry name" value="PHYTASE-LIKE DOMAIN-CONTAINING PROTEIN"/>
    <property type="match status" value="1"/>
</dbReference>
<proteinExistence type="predicted"/>
<comment type="caution">
    <text evidence="4">The sequence shown here is derived from an EMBL/GenBank/DDBJ whole genome shotgun (WGS) entry which is preliminary data.</text>
</comment>
<name>A0ABP8MM19_9BACT</name>
<reference evidence="5" key="1">
    <citation type="journal article" date="2019" name="Int. J. Syst. Evol. Microbiol.">
        <title>The Global Catalogue of Microorganisms (GCM) 10K type strain sequencing project: providing services to taxonomists for standard genome sequencing and annotation.</title>
        <authorList>
            <consortium name="The Broad Institute Genomics Platform"/>
            <consortium name="The Broad Institute Genome Sequencing Center for Infectious Disease"/>
            <person name="Wu L."/>
            <person name="Ma J."/>
        </authorList>
    </citation>
    <scope>NUCLEOTIDE SEQUENCE [LARGE SCALE GENOMIC DNA]</scope>
    <source>
        <strain evidence="5">JCM 31921</strain>
    </source>
</reference>
<organism evidence="4 5">
    <name type="scientific">Rurimicrobium arvi</name>
    <dbReference type="NCBI Taxonomy" id="2049916"/>
    <lineage>
        <taxon>Bacteria</taxon>
        <taxon>Pseudomonadati</taxon>
        <taxon>Bacteroidota</taxon>
        <taxon>Chitinophagia</taxon>
        <taxon>Chitinophagales</taxon>
        <taxon>Chitinophagaceae</taxon>
        <taxon>Rurimicrobium</taxon>
    </lineage>
</organism>
<protein>
    <recommendedName>
        <fullName evidence="6">Por secretion system C-terminal sorting domain-containing protein</fullName>
    </recommendedName>
</protein>
<dbReference type="NCBIfam" id="TIGR04183">
    <property type="entry name" value="Por_Secre_tail"/>
    <property type="match status" value="1"/>
</dbReference>
<accession>A0ABP8MM19</accession>